<gene>
    <name evidence="1" type="ORF">O6H91_04G093300</name>
</gene>
<reference evidence="2" key="1">
    <citation type="journal article" date="2024" name="Proc. Natl. Acad. Sci. U.S.A.">
        <title>Extraordinary preservation of gene collinearity over three hundred million years revealed in homosporous lycophytes.</title>
        <authorList>
            <person name="Li C."/>
            <person name="Wickell D."/>
            <person name="Kuo L.Y."/>
            <person name="Chen X."/>
            <person name="Nie B."/>
            <person name="Liao X."/>
            <person name="Peng D."/>
            <person name="Ji J."/>
            <person name="Jenkins J."/>
            <person name="Williams M."/>
            <person name="Shu S."/>
            <person name="Plott C."/>
            <person name="Barry K."/>
            <person name="Rajasekar S."/>
            <person name="Grimwood J."/>
            <person name="Han X."/>
            <person name="Sun S."/>
            <person name="Hou Z."/>
            <person name="He W."/>
            <person name="Dai G."/>
            <person name="Sun C."/>
            <person name="Schmutz J."/>
            <person name="Leebens-Mack J.H."/>
            <person name="Li F.W."/>
            <person name="Wang L."/>
        </authorList>
    </citation>
    <scope>NUCLEOTIDE SEQUENCE [LARGE SCALE GENOMIC DNA]</scope>
    <source>
        <strain evidence="2">cv. PW_Plant_1</strain>
    </source>
</reference>
<comment type="caution">
    <text evidence="1">The sequence shown here is derived from an EMBL/GenBank/DDBJ whole genome shotgun (WGS) entry which is preliminary data.</text>
</comment>
<sequence>MMSRSLALAFFLLVTVLHLVHRFGGEADQNNVRSLGLSSILYANQTLVSPNGVFELGFYSLSAVSSSIDSSNYTLAVWYTSPIRTLVWMADRNVILSHFAYLQLSSDGKLVVFDPFQITSQMVWSSTTQHLSVIGAYLLDTGNLVLLDNMNSIVWQSFDTPTDTLLPGQKYFFNASRKLRSRNGANDWREGRYLCTWDNNSHFNLAWNLSNGPETDRPTYWSQYPQGLDILTYRIIATDYAYVDSLGSLYLVNSTTNSSYLILTSTKILGPLRRVTLDREGTLRIYKWQLGQSSNWSVEADNIQDPCTVKGVCGPYAICSPSSTALSDMIQCKCPHGFESIDSENSFQGCKRIDKPLLTQCNRNKSVELVPLISIDYPFGDYNQSQLSFNTCRQNCLEDCHCDGMVYSFYLQTCWLKGGPLWNGYSLSVDAVRNDRKFYLKIFGILPPILAPTLAPLRAHQKPASRKVLILASSLGTILGFIFLLLIVFSYVTLRRRKLRNMTIETKLERLRSSPVLQFTYSELKAATKNFREEIGRGGFGSVFKGEIGHSGKYAVAVKRLEKLNPAAEKGFLTEVMTIGSIHHVNLVALHGYCAEGSRRLLVYEYVELGSLDRFLFQSQKAPILEWRSRFQIVVETARALMYLHEDCRDYRIIHRDVKPQNILLDKSFHVKLADFGLARLMIREHTRTMTLHGGGTPGYLAPECSFEHSPLTPKIDVFSYGMVVLEIVGGRRNFIYNFPDDPAAYFPAWAIEKMESGAYSEVVDPLLGSDFDMSQIELLVQVAFWCINEKPEVRPSMGLVLMMLEGLVPVEKPIPRPGYLLDWSTVARSQRNKEKQPFSSG</sequence>
<accession>A0ACC2DZJ6</accession>
<dbReference type="Proteomes" id="UP001162992">
    <property type="component" value="Chromosome 4"/>
</dbReference>
<keyword evidence="2" id="KW-1185">Reference proteome</keyword>
<organism evidence="1 2">
    <name type="scientific">Diphasiastrum complanatum</name>
    <name type="common">Issler's clubmoss</name>
    <name type="synonym">Lycopodium complanatum</name>
    <dbReference type="NCBI Taxonomy" id="34168"/>
    <lineage>
        <taxon>Eukaryota</taxon>
        <taxon>Viridiplantae</taxon>
        <taxon>Streptophyta</taxon>
        <taxon>Embryophyta</taxon>
        <taxon>Tracheophyta</taxon>
        <taxon>Lycopodiopsida</taxon>
        <taxon>Lycopodiales</taxon>
        <taxon>Lycopodiaceae</taxon>
        <taxon>Lycopodioideae</taxon>
        <taxon>Diphasiastrum</taxon>
    </lineage>
</organism>
<name>A0ACC2DZJ6_DIPCM</name>
<proteinExistence type="predicted"/>
<evidence type="ECO:0000313" key="2">
    <source>
        <dbReference type="Proteomes" id="UP001162992"/>
    </source>
</evidence>
<dbReference type="EMBL" id="CM055095">
    <property type="protein sequence ID" value="KAJ7559614.1"/>
    <property type="molecule type" value="Genomic_DNA"/>
</dbReference>
<evidence type="ECO:0000313" key="1">
    <source>
        <dbReference type="EMBL" id="KAJ7559614.1"/>
    </source>
</evidence>
<protein>
    <submittedName>
        <fullName evidence="1">Uncharacterized protein</fullName>
    </submittedName>
</protein>